<feature type="coiled-coil region" evidence="1">
    <location>
        <begin position="39"/>
        <end position="77"/>
    </location>
</feature>
<name>A0A927INA4_9BURK</name>
<evidence type="ECO:0000313" key="3">
    <source>
        <dbReference type="Proteomes" id="UP000647424"/>
    </source>
</evidence>
<sequence length="93" mass="10452">MSILGADPFGSFGSLDSLRGPLREEFQRKYAEAFMADTKAKMQLENERLVLENERLRNQNEAERIRLAAELAKLQGQTGNSSFKPKSLHVVNG</sequence>
<dbReference type="Proteomes" id="UP000647424">
    <property type="component" value="Unassembled WGS sequence"/>
</dbReference>
<proteinExistence type="predicted"/>
<dbReference type="AlphaFoldDB" id="A0A927INA4"/>
<dbReference type="EMBL" id="JACYFT010000007">
    <property type="protein sequence ID" value="MBD8052011.1"/>
    <property type="molecule type" value="Genomic_DNA"/>
</dbReference>
<organism evidence="2 3">
    <name type="scientific">Limnohabitans radicicola</name>
    <dbReference type="NCBI Taxonomy" id="2771427"/>
    <lineage>
        <taxon>Bacteria</taxon>
        <taxon>Pseudomonadati</taxon>
        <taxon>Pseudomonadota</taxon>
        <taxon>Betaproteobacteria</taxon>
        <taxon>Burkholderiales</taxon>
        <taxon>Comamonadaceae</taxon>
        <taxon>Limnohabitans</taxon>
    </lineage>
</organism>
<evidence type="ECO:0000256" key="1">
    <source>
        <dbReference type="SAM" id="Coils"/>
    </source>
</evidence>
<keyword evidence="1" id="KW-0175">Coiled coil</keyword>
<keyword evidence="3" id="KW-1185">Reference proteome</keyword>
<accession>A0A927INA4</accession>
<protein>
    <submittedName>
        <fullName evidence="2">Uncharacterized protein</fullName>
    </submittedName>
</protein>
<comment type="caution">
    <text evidence="2">The sequence shown here is derived from an EMBL/GenBank/DDBJ whole genome shotgun (WGS) entry which is preliminary data.</text>
</comment>
<evidence type="ECO:0000313" key="2">
    <source>
        <dbReference type="EMBL" id="MBD8052011.1"/>
    </source>
</evidence>
<gene>
    <name evidence="2" type="ORF">IC609_15850</name>
</gene>
<reference evidence="2" key="1">
    <citation type="submission" date="2020-09" db="EMBL/GenBank/DDBJ databases">
        <title>Genome seq and assembly of Limnohabitants sp.</title>
        <authorList>
            <person name="Chhetri G."/>
        </authorList>
    </citation>
    <scope>NUCLEOTIDE SEQUENCE</scope>
    <source>
        <strain evidence="2">JUR4</strain>
    </source>
</reference>
<dbReference type="RefSeq" id="WP_191820501.1">
    <property type="nucleotide sequence ID" value="NZ_JACYFT010000007.1"/>
</dbReference>